<sequence length="111" mass="11657">MHMGQQTSGCPGPRKKPGAGFWGICPGRDREHKVSGHVEGAFAATASTSMKLAMLLLNASTSGKTLQTPSPTTLLAPPLIGLPPVRGSLCTVSEEKGSDEELSRNEERKSV</sequence>
<evidence type="ECO:0000313" key="3">
    <source>
        <dbReference type="Proteomes" id="UP000037122"/>
    </source>
</evidence>
<proteinExistence type="predicted"/>
<feature type="region of interest" description="Disordered" evidence="1">
    <location>
        <begin position="1"/>
        <end position="22"/>
    </location>
</feature>
<name>A0A0L0P568_CANAR</name>
<gene>
    <name evidence="2" type="ORF">QG37_01530</name>
</gene>
<dbReference type="VEuPathDB" id="FungiDB:QG37_01530"/>
<accession>A0A0L0P568</accession>
<reference evidence="3" key="1">
    <citation type="journal article" date="2015" name="BMC Genomics">
        <title>Draft genome of a commonly misdiagnosed multidrug resistant pathogen Candida auris.</title>
        <authorList>
            <person name="Chatterjee S."/>
            <person name="Alampalli S.V."/>
            <person name="Nageshan R.K."/>
            <person name="Chettiar S.T."/>
            <person name="Joshi S."/>
            <person name="Tatu U.S."/>
        </authorList>
    </citation>
    <scope>NUCLEOTIDE SEQUENCE [LARGE SCALE GENOMIC DNA]</scope>
    <source>
        <strain evidence="3">6684</strain>
    </source>
</reference>
<feature type="region of interest" description="Disordered" evidence="1">
    <location>
        <begin position="91"/>
        <end position="111"/>
    </location>
</feature>
<organism evidence="2 3">
    <name type="scientific">Candidozyma auris</name>
    <name type="common">Yeast</name>
    <name type="synonym">Candida auris</name>
    <dbReference type="NCBI Taxonomy" id="498019"/>
    <lineage>
        <taxon>Eukaryota</taxon>
        <taxon>Fungi</taxon>
        <taxon>Dikarya</taxon>
        <taxon>Ascomycota</taxon>
        <taxon>Saccharomycotina</taxon>
        <taxon>Pichiomycetes</taxon>
        <taxon>Metschnikowiaceae</taxon>
        <taxon>Candidozyma</taxon>
    </lineage>
</organism>
<dbReference type="EMBL" id="LGST01000011">
    <property type="protein sequence ID" value="KNE01454.1"/>
    <property type="molecule type" value="Genomic_DNA"/>
</dbReference>
<dbReference type="AlphaFoldDB" id="A0A0L0P568"/>
<evidence type="ECO:0000313" key="2">
    <source>
        <dbReference type="EMBL" id="KNE01454.1"/>
    </source>
</evidence>
<protein>
    <submittedName>
        <fullName evidence="2">Uncharacterized protein</fullName>
    </submittedName>
</protein>
<dbReference type="Proteomes" id="UP000037122">
    <property type="component" value="Unassembled WGS sequence"/>
</dbReference>
<feature type="compositionally biased region" description="Basic and acidic residues" evidence="1">
    <location>
        <begin position="93"/>
        <end position="111"/>
    </location>
</feature>
<evidence type="ECO:0000256" key="1">
    <source>
        <dbReference type="SAM" id="MobiDB-lite"/>
    </source>
</evidence>
<comment type="caution">
    <text evidence="2">The sequence shown here is derived from an EMBL/GenBank/DDBJ whole genome shotgun (WGS) entry which is preliminary data.</text>
</comment>